<evidence type="ECO:0000313" key="1">
    <source>
        <dbReference type="EnsemblMetazoa" id="CLYHEMP004440.1"/>
    </source>
</evidence>
<sequence>MSEEEKFAIDVQLMNVAEQNKGVLLAWCCKHGKKLDDVIKQHVDAMSKEVKKRLGGDPQSRLLTSLSANILTSFQLVITTDLHRMFKPFDIFDQCLGKQEQNFISDHCANTWEEITQTVLAEKDKELATWFNPETSFIEESNGIKRAVQCIGIRVLKLRQFDCNFDIIKSYVQKFGKGGKRTYNVNAKFCDCKTSTLDDLKNVRSICYVPFRSFVRYCFYAIVIWRKTQHKFIQLICRKL</sequence>
<dbReference type="AlphaFoldDB" id="A0A7M5UY76"/>
<keyword evidence="2" id="KW-1185">Reference proteome</keyword>
<organism evidence="1 2">
    <name type="scientific">Clytia hemisphaerica</name>
    <dbReference type="NCBI Taxonomy" id="252671"/>
    <lineage>
        <taxon>Eukaryota</taxon>
        <taxon>Metazoa</taxon>
        <taxon>Cnidaria</taxon>
        <taxon>Hydrozoa</taxon>
        <taxon>Hydroidolina</taxon>
        <taxon>Leptothecata</taxon>
        <taxon>Obeliida</taxon>
        <taxon>Clytiidae</taxon>
        <taxon>Clytia</taxon>
    </lineage>
</organism>
<accession>A0A7M5UY76</accession>
<evidence type="ECO:0000313" key="2">
    <source>
        <dbReference type="Proteomes" id="UP000594262"/>
    </source>
</evidence>
<name>A0A7M5UY76_9CNID</name>
<proteinExistence type="predicted"/>
<reference evidence="1" key="1">
    <citation type="submission" date="2021-01" db="UniProtKB">
        <authorList>
            <consortium name="EnsemblMetazoa"/>
        </authorList>
    </citation>
    <scope>IDENTIFICATION</scope>
</reference>
<dbReference type="Proteomes" id="UP000594262">
    <property type="component" value="Unplaced"/>
</dbReference>
<dbReference type="EnsemblMetazoa" id="CLYHEMT004440.1">
    <property type="protein sequence ID" value="CLYHEMP004440.1"/>
    <property type="gene ID" value="CLYHEMG004440"/>
</dbReference>
<protein>
    <submittedName>
        <fullName evidence="1">Uncharacterized protein</fullName>
    </submittedName>
</protein>